<keyword evidence="1" id="KW-0285">Flavoprotein</keyword>
<name>A0A7W7QA54_9PSEU</name>
<dbReference type="Gene3D" id="3.30.465.10">
    <property type="match status" value="1"/>
</dbReference>
<dbReference type="Pfam" id="PF00941">
    <property type="entry name" value="FAD_binding_5"/>
    <property type="match status" value="1"/>
</dbReference>
<proteinExistence type="predicted"/>
<dbReference type="GO" id="GO:0043885">
    <property type="term" value="F:anaerobic carbon-monoxide dehydrogenase activity"/>
    <property type="evidence" value="ECO:0007669"/>
    <property type="project" value="UniProtKB-EC"/>
</dbReference>
<dbReference type="PROSITE" id="PS51387">
    <property type="entry name" value="FAD_PCMH"/>
    <property type="match status" value="1"/>
</dbReference>
<dbReference type="RefSeq" id="WP_225943905.1">
    <property type="nucleotide sequence ID" value="NZ_JACHJQ010000006.1"/>
</dbReference>
<dbReference type="SMART" id="SM01092">
    <property type="entry name" value="CO_deh_flav_C"/>
    <property type="match status" value="1"/>
</dbReference>
<dbReference type="EMBL" id="JACHJQ010000006">
    <property type="protein sequence ID" value="MBB4909514.1"/>
    <property type="molecule type" value="Genomic_DNA"/>
</dbReference>
<reference evidence="5 6" key="1">
    <citation type="submission" date="2020-08" db="EMBL/GenBank/DDBJ databases">
        <title>Genomic Encyclopedia of Type Strains, Phase III (KMG-III): the genomes of soil and plant-associated and newly described type strains.</title>
        <authorList>
            <person name="Whitman W."/>
        </authorList>
    </citation>
    <scope>NUCLEOTIDE SEQUENCE [LARGE SCALE GENOMIC DNA]</scope>
    <source>
        <strain evidence="5 6">CECT 8960</strain>
    </source>
</reference>
<dbReference type="InterPro" id="IPR016169">
    <property type="entry name" value="FAD-bd_PCMH_sub2"/>
</dbReference>
<evidence type="ECO:0000259" key="4">
    <source>
        <dbReference type="PROSITE" id="PS51387"/>
    </source>
</evidence>
<evidence type="ECO:0000256" key="1">
    <source>
        <dbReference type="ARBA" id="ARBA00022630"/>
    </source>
</evidence>
<evidence type="ECO:0000256" key="2">
    <source>
        <dbReference type="ARBA" id="ARBA00022827"/>
    </source>
</evidence>
<dbReference type="InterPro" id="IPR036683">
    <property type="entry name" value="CO_DH_flav_C_dom_sf"/>
</dbReference>
<dbReference type="EC" id="1.2.7.4" evidence="5"/>
<gene>
    <name evidence="5" type="ORF">FHR82_005772</name>
</gene>
<comment type="caution">
    <text evidence="5">The sequence shown here is derived from an EMBL/GenBank/DDBJ whole genome shotgun (WGS) entry which is preliminary data.</text>
</comment>
<sequence length="271" mass="28726">MAQLHRPGSLDEAVELLSGLDNAMVYGGGTAIQILIKQGILFADHFVDLATVPGLREVTADDRGVTVGPMVSIRRMETAAPPLAADAYRHVANPRVRNTASVGGNLAHGDYRLDPPTALLVLDAVVLATSAGGTREIPVREFFTDFQETALEPGELVSGVRIPNQDASAGYHFEKNSSLGENDWPCASAAVLLDDRTVHIGLGAVAPVPVYVTADIAGLDDQGAVDAAIAAVEPVLDPIPDVRGGAEYKRRLARVTVEDAVRRAWKDRDHG</sequence>
<evidence type="ECO:0000313" key="5">
    <source>
        <dbReference type="EMBL" id="MBB4909514.1"/>
    </source>
</evidence>
<dbReference type="SUPFAM" id="SSF55447">
    <property type="entry name" value="CO dehydrogenase flavoprotein C-terminal domain-like"/>
    <property type="match status" value="1"/>
</dbReference>
<feature type="domain" description="FAD-binding PCMH-type" evidence="4">
    <location>
        <begin position="1"/>
        <end position="167"/>
    </location>
</feature>
<accession>A0A7W7QA54</accession>
<protein>
    <submittedName>
        <fullName evidence="5">Carbon-monoxide dehydrogenase medium subunit</fullName>
        <ecNumber evidence="5">1.2.7.4</ecNumber>
    </submittedName>
</protein>
<keyword evidence="3 5" id="KW-0560">Oxidoreductase</keyword>
<dbReference type="GO" id="GO:0071949">
    <property type="term" value="F:FAD binding"/>
    <property type="evidence" value="ECO:0007669"/>
    <property type="project" value="InterPro"/>
</dbReference>
<dbReference type="Gene3D" id="3.30.390.50">
    <property type="entry name" value="CO dehydrogenase flavoprotein, C-terminal domain"/>
    <property type="match status" value="1"/>
</dbReference>
<dbReference type="InterPro" id="IPR002346">
    <property type="entry name" value="Mopterin_DH_FAD-bd"/>
</dbReference>
<keyword evidence="6" id="KW-1185">Reference proteome</keyword>
<dbReference type="PANTHER" id="PTHR42659:SF2">
    <property type="entry name" value="XANTHINE DEHYDROGENASE SUBUNIT C-RELATED"/>
    <property type="match status" value="1"/>
</dbReference>
<dbReference type="Gene3D" id="3.30.43.10">
    <property type="entry name" value="Uridine Diphospho-n-acetylenolpyruvylglucosamine Reductase, domain 2"/>
    <property type="match status" value="1"/>
</dbReference>
<dbReference type="Proteomes" id="UP000520767">
    <property type="component" value="Unassembled WGS sequence"/>
</dbReference>
<dbReference type="InterPro" id="IPR051312">
    <property type="entry name" value="Diverse_Substr_Oxidored"/>
</dbReference>
<dbReference type="InterPro" id="IPR005107">
    <property type="entry name" value="CO_DH_flav_C"/>
</dbReference>
<dbReference type="Pfam" id="PF03450">
    <property type="entry name" value="CO_deh_flav_C"/>
    <property type="match status" value="1"/>
</dbReference>
<dbReference type="SUPFAM" id="SSF56176">
    <property type="entry name" value="FAD-binding/transporter-associated domain-like"/>
    <property type="match status" value="1"/>
</dbReference>
<dbReference type="InterPro" id="IPR016167">
    <property type="entry name" value="FAD-bd_PCMH_sub1"/>
</dbReference>
<dbReference type="AlphaFoldDB" id="A0A7W7QA54"/>
<dbReference type="InterPro" id="IPR036318">
    <property type="entry name" value="FAD-bd_PCMH-like_sf"/>
</dbReference>
<organism evidence="5 6">
    <name type="scientific">Actinophytocola algeriensis</name>
    <dbReference type="NCBI Taxonomy" id="1768010"/>
    <lineage>
        <taxon>Bacteria</taxon>
        <taxon>Bacillati</taxon>
        <taxon>Actinomycetota</taxon>
        <taxon>Actinomycetes</taxon>
        <taxon>Pseudonocardiales</taxon>
        <taxon>Pseudonocardiaceae</taxon>
    </lineage>
</organism>
<dbReference type="PANTHER" id="PTHR42659">
    <property type="entry name" value="XANTHINE DEHYDROGENASE SUBUNIT C-RELATED"/>
    <property type="match status" value="1"/>
</dbReference>
<evidence type="ECO:0000256" key="3">
    <source>
        <dbReference type="ARBA" id="ARBA00023002"/>
    </source>
</evidence>
<keyword evidence="2" id="KW-0274">FAD</keyword>
<dbReference type="InterPro" id="IPR016166">
    <property type="entry name" value="FAD-bd_PCMH"/>
</dbReference>
<evidence type="ECO:0000313" key="6">
    <source>
        <dbReference type="Proteomes" id="UP000520767"/>
    </source>
</evidence>